<evidence type="ECO:0000256" key="6">
    <source>
        <dbReference type="SAM" id="MobiDB-lite"/>
    </source>
</evidence>
<dbReference type="Proteomes" id="UP000273158">
    <property type="component" value="Unassembled WGS sequence"/>
</dbReference>
<dbReference type="GO" id="GO:0006107">
    <property type="term" value="P:oxaloacetate metabolic process"/>
    <property type="evidence" value="ECO:0007669"/>
    <property type="project" value="TreeGrafter"/>
</dbReference>
<reference evidence="8 9" key="1">
    <citation type="journal article" date="2015" name="Stand. Genomic Sci.">
        <title>Genomic Encyclopedia of Bacterial and Archaeal Type Strains, Phase III: the genomes of soil and plant-associated and newly described type strains.</title>
        <authorList>
            <person name="Whitman W.B."/>
            <person name="Woyke T."/>
            <person name="Klenk H.P."/>
            <person name="Zhou Y."/>
            <person name="Lilburn T.G."/>
            <person name="Beck B.J."/>
            <person name="De Vos P."/>
            <person name="Vandamme P."/>
            <person name="Eisen J.A."/>
            <person name="Garrity G."/>
            <person name="Hugenholtz P."/>
            <person name="Kyrpides N.C."/>
        </authorList>
    </citation>
    <scope>NUCLEOTIDE SEQUENCE [LARGE SCALE GENOMIC DNA]</scope>
    <source>
        <strain evidence="8 9">S2T63</strain>
    </source>
</reference>
<sequence>MSAFGFGPALLFCPADRPDRFAKAADRADAVILDLEDAVAADAKVAARGNVIDAHLDPARTIVRVNPTDSAAFAADMATLSQTDYRTVMVAKAESAKQLARLDPRFRIIAICETARGVAAAEKIAAVEAVIGLMWGSEDLIASLGGTSSRKPRRRDSDRSGEPGRYRDVVRYARSRVLLAAGARGKAAIDAVHLDIADVRGLRREATDAAASGFAATGCIHPSQVEVVREAYRPDPQTVAWARRLLEAADGAPGVFAFEGRMIDEPLLRHARTVLRRA</sequence>
<keyword evidence="8" id="KW-0456">Lyase</keyword>
<dbReference type="PANTHER" id="PTHR32308">
    <property type="entry name" value="LYASE BETA SUBUNIT, PUTATIVE (AFU_ORTHOLOGUE AFUA_4G13030)-RELATED"/>
    <property type="match status" value="1"/>
</dbReference>
<dbReference type="InterPro" id="IPR015813">
    <property type="entry name" value="Pyrv/PenolPyrv_kinase-like_dom"/>
</dbReference>
<protein>
    <submittedName>
        <fullName evidence="8">Citrate lyase subunit beta/citryl-CoA lyase</fullName>
    </submittedName>
</protein>
<comment type="caution">
    <text evidence="8">The sequence shown here is derived from an EMBL/GenBank/DDBJ whole genome shotgun (WGS) entry which is preliminary data.</text>
</comment>
<dbReference type="InterPro" id="IPR011206">
    <property type="entry name" value="Citrate_lyase_beta/mcl1/mcl2"/>
</dbReference>
<evidence type="ECO:0000256" key="4">
    <source>
        <dbReference type="PIRSR" id="PIRSR015582-1"/>
    </source>
</evidence>
<dbReference type="Gene3D" id="3.20.20.60">
    <property type="entry name" value="Phosphoenolpyruvate-binding domains"/>
    <property type="match status" value="1"/>
</dbReference>
<dbReference type="OrthoDB" id="5172636at2"/>
<accession>A0A498C0Z6</accession>
<dbReference type="SUPFAM" id="SSF51621">
    <property type="entry name" value="Phosphoenolpyruvate/pyruvate domain"/>
    <property type="match status" value="1"/>
</dbReference>
<proteinExistence type="predicted"/>
<evidence type="ECO:0000256" key="3">
    <source>
        <dbReference type="ARBA" id="ARBA00022842"/>
    </source>
</evidence>
<feature type="region of interest" description="Disordered" evidence="6">
    <location>
        <begin position="145"/>
        <end position="165"/>
    </location>
</feature>
<evidence type="ECO:0000259" key="7">
    <source>
        <dbReference type="Pfam" id="PF03328"/>
    </source>
</evidence>
<evidence type="ECO:0000313" key="9">
    <source>
        <dbReference type="Proteomes" id="UP000273158"/>
    </source>
</evidence>
<feature type="domain" description="HpcH/HpaI aldolase/citrate lyase" evidence="7">
    <location>
        <begin position="10"/>
        <end position="222"/>
    </location>
</feature>
<dbReference type="RefSeq" id="WP_121058887.1">
    <property type="nucleotide sequence ID" value="NZ_RCDB01000002.1"/>
</dbReference>
<dbReference type="Pfam" id="PF03328">
    <property type="entry name" value="HpcH_HpaI"/>
    <property type="match status" value="1"/>
</dbReference>
<feature type="binding site" evidence="5">
    <location>
        <position position="113"/>
    </location>
    <ligand>
        <name>Mg(2+)</name>
        <dbReference type="ChEBI" id="CHEBI:18420"/>
    </ligand>
</feature>
<dbReference type="InterPro" id="IPR040442">
    <property type="entry name" value="Pyrv_kinase-like_dom_sf"/>
</dbReference>
<comment type="cofactor">
    <cofactor evidence="1">
        <name>Mg(2+)</name>
        <dbReference type="ChEBI" id="CHEBI:18420"/>
    </cofactor>
</comment>
<dbReference type="InterPro" id="IPR005000">
    <property type="entry name" value="Aldolase/citrate-lyase_domain"/>
</dbReference>
<evidence type="ECO:0000256" key="1">
    <source>
        <dbReference type="ARBA" id="ARBA00001946"/>
    </source>
</evidence>
<evidence type="ECO:0000313" key="8">
    <source>
        <dbReference type="EMBL" id="RLK49554.1"/>
    </source>
</evidence>
<dbReference type="EMBL" id="RCDB01000002">
    <property type="protein sequence ID" value="RLK49554.1"/>
    <property type="molecule type" value="Genomic_DNA"/>
</dbReference>
<feature type="binding site" evidence="4">
    <location>
        <position position="64"/>
    </location>
    <ligand>
        <name>substrate</name>
    </ligand>
</feature>
<dbReference type="AlphaFoldDB" id="A0A498C0Z6"/>
<dbReference type="GO" id="GO:0000287">
    <property type="term" value="F:magnesium ion binding"/>
    <property type="evidence" value="ECO:0007669"/>
    <property type="project" value="TreeGrafter"/>
</dbReference>
<keyword evidence="9" id="KW-1185">Reference proteome</keyword>
<dbReference type="PANTHER" id="PTHR32308:SF10">
    <property type="entry name" value="CITRATE LYASE SUBUNIT BETA"/>
    <property type="match status" value="1"/>
</dbReference>
<feature type="compositionally biased region" description="Basic and acidic residues" evidence="6">
    <location>
        <begin position="155"/>
        <end position="165"/>
    </location>
</feature>
<keyword evidence="3 5" id="KW-0460">Magnesium</keyword>
<gene>
    <name evidence="8" type="ORF">C7474_1714</name>
</gene>
<feature type="binding site" evidence="4">
    <location>
        <position position="113"/>
    </location>
    <ligand>
        <name>substrate</name>
    </ligand>
</feature>
<evidence type="ECO:0000256" key="2">
    <source>
        <dbReference type="ARBA" id="ARBA00022723"/>
    </source>
</evidence>
<dbReference type="GO" id="GO:0016829">
    <property type="term" value="F:lyase activity"/>
    <property type="evidence" value="ECO:0007669"/>
    <property type="project" value="UniProtKB-KW"/>
</dbReference>
<keyword evidence="2 5" id="KW-0479">Metal-binding</keyword>
<name>A0A498C0Z6_9MICO</name>
<evidence type="ECO:0000256" key="5">
    <source>
        <dbReference type="PIRSR" id="PIRSR015582-2"/>
    </source>
</evidence>
<organism evidence="8 9">
    <name type="scientific">Microbacterium telephonicum</name>
    <dbReference type="NCBI Taxonomy" id="1714841"/>
    <lineage>
        <taxon>Bacteria</taxon>
        <taxon>Bacillati</taxon>
        <taxon>Actinomycetota</taxon>
        <taxon>Actinomycetes</taxon>
        <taxon>Micrococcales</taxon>
        <taxon>Microbacteriaceae</taxon>
        <taxon>Microbacterium</taxon>
    </lineage>
</organism>
<feature type="binding site" evidence="5">
    <location>
        <position position="139"/>
    </location>
    <ligand>
        <name>Mg(2+)</name>
        <dbReference type="ChEBI" id="CHEBI:18420"/>
    </ligand>
</feature>
<dbReference type="PIRSF" id="PIRSF015582">
    <property type="entry name" value="Cit_lyase_B"/>
    <property type="match status" value="1"/>
</dbReference>